<organism evidence="1 2">
    <name type="scientific">Corallococcus llansteffanensis</name>
    <dbReference type="NCBI Taxonomy" id="2316731"/>
    <lineage>
        <taxon>Bacteria</taxon>
        <taxon>Pseudomonadati</taxon>
        <taxon>Myxococcota</taxon>
        <taxon>Myxococcia</taxon>
        <taxon>Myxococcales</taxon>
        <taxon>Cystobacterineae</taxon>
        <taxon>Myxococcaceae</taxon>
        <taxon>Corallococcus</taxon>
    </lineage>
</organism>
<dbReference type="AlphaFoldDB" id="A0A3A8PR83"/>
<evidence type="ECO:0000313" key="1">
    <source>
        <dbReference type="EMBL" id="RKH58976.1"/>
    </source>
</evidence>
<reference evidence="2" key="1">
    <citation type="submission" date="2018-09" db="EMBL/GenBank/DDBJ databases">
        <authorList>
            <person name="Livingstone P.G."/>
            <person name="Whitworth D.E."/>
        </authorList>
    </citation>
    <scope>NUCLEOTIDE SEQUENCE [LARGE SCALE GENOMIC DNA]</scope>
    <source>
        <strain evidence="2">CA051B</strain>
    </source>
</reference>
<dbReference type="Proteomes" id="UP000272888">
    <property type="component" value="Unassembled WGS sequence"/>
</dbReference>
<comment type="caution">
    <text evidence="1">The sequence shown here is derived from an EMBL/GenBank/DDBJ whole genome shotgun (WGS) entry which is preliminary data.</text>
</comment>
<keyword evidence="2" id="KW-1185">Reference proteome</keyword>
<protein>
    <submittedName>
        <fullName evidence="1">Uncharacterized protein</fullName>
    </submittedName>
</protein>
<accession>A0A3A8PR83</accession>
<evidence type="ECO:0000313" key="2">
    <source>
        <dbReference type="Proteomes" id="UP000272888"/>
    </source>
</evidence>
<gene>
    <name evidence="1" type="ORF">D7V93_15785</name>
</gene>
<dbReference type="RefSeq" id="WP_120644208.1">
    <property type="nucleotide sequence ID" value="NZ_RAWB01000144.1"/>
</dbReference>
<sequence>MADAGYRSIEVSVINNTQATLNVRTATITGVDTGWIDGEQATVGEPIEQYAGALWGVSTDNPAATAGATVHLSGFGTVPVAIDFRNDQFGTSTVNATGNDKIRTSVGQLQTSDPNHTIFQVELLPAQTIAHTQALALRGAGGIAGILAAHKKDK</sequence>
<name>A0A3A8PR83_9BACT</name>
<dbReference type="EMBL" id="RAWB01000144">
    <property type="protein sequence ID" value="RKH58976.1"/>
    <property type="molecule type" value="Genomic_DNA"/>
</dbReference>
<proteinExistence type="predicted"/>